<dbReference type="Pfam" id="PF13796">
    <property type="entry name" value="Sensor"/>
    <property type="match status" value="1"/>
</dbReference>
<dbReference type="PANTHER" id="PTHR24421">
    <property type="entry name" value="NITRATE/NITRITE SENSOR PROTEIN NARX-RELATED"/>
    <property type="match status" value="1"/>
</dbReference>
<evidence type="ECO:0000256" key="2">
    <source>
        <dbReference type="ARBA" id="ARBA00012438"/>
    </source>
</evidence>
<dbReference type="Proteomes" id="UP000435837">
    <property type="component" value="Unassembled WGS sequence"/>
</dbReference>
<dbReference type="CDD" id="cd16917">
    <property type="entry name" value="HATPase_UhpB-NarQ-NarX-like"/>
    <property type="match status" value="1"/>
</dbReference>
<dbReference type="EMBL" id="BLIN01000005">
    <property type="protein sequence ID" value="GFE11020.1"/>
    <property type="molecule type" value="Genomic_DNA"/>
</dbReference>
<protein>
    <recommendedName>
        <fullName evidence="2">histidine kinase</fullName>
        <ecNumber evidence="2">2.7.13.3</ecNumber>
    </recommendedName>
</protein>
<dbReference type="InterPro" id="IPR025828">
    <property type="entry name" value="Put_sensor_dom"/>
</dbReference>
<feature type="region of interest" description="Disordered" evidence="9">
    <location>
        <begin position="1"/>
        <end position="66"/>
    </location>
</feature>
<feature type="domain" description="Putative sensor" evidence="12">
    <location>
        <begin position="90"/>
        <end position="259"/>
    </location>
</feature>
<dbReference type="InterPro" id="IPR036890">
    <property type="entry name" value="HATPase_C_sf"/>
</dbReference>
<evidence type="ECO:0000256" key="6">
    <source>
        <dbReference type="ARBA" id="ARBA00022777"/>
    </source>
</evidence>
<keyword evidence="10" id="KW-0472">Membrane</keyword>
<dbReference type="Pfam" id="PF07730">
    <property type="entry name" value="HisKA_3"/>
    <property type="match status" value="1"/>
</dbReference>
<gene>
    <name evidence="13" type="ORF">Scani_72880</name>
</gene>
<dbReference type="InterPro" id="IPR050482">
    <property type="entry name" value="Sensor_HK_TwoCompSys"/>
</dbReference>
<dbReference type="EC" id="2.7.13.3" evidence="2"/>
<evidence type="ECO:0000256" key="1">
    <source>
        <dbReference type="ARBA" id="ARBA00000085"/>
    </source>
</evidence>
<evidence type="ECO:0000256" key="8">
    <source>
        <dbReference type="ARBA" id="ARBA00023012"/>
    </source>
</evidence>
<evidence type="ECO:0000259" key="11">
    <source>
        <dbReference type="Pfam" id="PF07730"/>
    </source>
</evidence>
<evidence type="ECO:0000256" key="5">
    <source>
        <dbReference type="ARBA" id="ARBA00022741"/>
    </source>
</evidence>
<organism evidence="13 14">
    <name type="scientific">Streptomyces caniferus</name>
    <dbReference type="NCBI Taxonomy" id="285557"/>
    <lineage>
        <taxon>Bacteria</taxon>
        <taxon>Bacillati</taxon>
        <taxon>Actinomycetota</taxon>
        <taxon>Actinomycetes</taxon>
        <taxon>Kitasatosporales</taxon>
        <taxon>Streptomycetaceae</taxon>
        <taxon>Streptomyces</taxon>
    </lineage>
</organism>
<dbReference type="SUPFAM" id="SSF55874">
    <property type="entry name" value="ATPase domain of HSP90 chaperone/DNA topoisomerase II/histidine kinase"/>
    <property type="match status" value="1"/>
</dbReference>
<reference evidence="13 14" key="1">
    <citation type="submission" date="2019-12" db="EMBL/GenBank/DDBJ databases">
        <title>Whole genome shotgun sequence of Streptomyces caniferus NBRC 15389.</title>
        <authorList>
            <person name="Ichikawa N."/>
            <person name="Kimura A."/>
            <person name="Kitahashi Y."/>
            <person name="Komaki H."/>
            <person name="Tamura T."/>
        </authorList>
    </citation>
    <scope>NUCLEOTIDE SEQUENCE [LARGE SCALE GENOMIC DNA]</scope>
    <source>
        <strain evidence="13 14">NBRC 15389</strain>
    </source>
</reference>
<evidence type="ECO:0000313" key="13">
    <source>
        <dbReference type="EMBL" id="GFE11020.1"/>
    </source>
</evidence>
<dbReference type="GO" id="GO:0000155">
    <property type="term" value="F:phosphorelay sensor kinase activity"/>
    <property type="evidence" value="ECO:0007669"/>
    <property type="project" value="InterPro"/>
</dbReference>
<name>A0A640SJ74_9ACTN</name>
<keyword evidence="8" id="KW-0902">Two-component regulatory system</keyword>
<feature type="domain" description="Signal transduction histidine kinase subgroup 3 dimerisation and phosphoacceptor" evidence="11">
    <location>
        <begin position="287"/>
        <end position="357"/>
    </location>
</feature>
<evidence type="ECO:0000256" key="3">
    <source>
        <dbReference type="ARBA" id="ARBA00022553"/>
    </source>
</evidence>
<evidence type="ECO:0000256" key="4">
    <source>
        <dbReference type="ARBA" id="ARBA00022679"/>
    </source>
</evidence>
<feature type="transmembrane region" description="Helical" evidence="10">
    <location>
        <begin position="115"/>
        <end position="138"/>
    </location>
</feature>
<evidence type="ECO:0000259" key="12">
    <source>
        <dbReference type="Pfam" id="PF13796"/>
    </source>
</evidence>
<feature type="compositionally biased region" description="Basic and acidic residues" evidence="9">
    <location>
        <begin position="40"/>
        <end position="50"/>
    </location>
</feature>
<dbReference type="Gene3D" id="1.20.5.1930">
    <property type="match status" value="1"/>
</dbReference>
<evidence type="ECO:0000256" key="7">
    <source>
        <dbReference type="ARBA" id="ARBA00022840"/>
    </source>
</evidence>
<proteinExistence type="predicted"/>
<evidence type="ECO:0000313" key="14">
    <source>
        <dbReference type="Proteomes" id="UP000435837"/>
    </source>
</evidence>
<feature type="transmembrane region" description="Helical" evidence="10">
    <location>
        <begin position="88"/>
        <end position="109"/>
    </location>
</feature>
<keyword evidence="5" id="KW-0547">Nucleotide-binding</keyword>
<sequence length="486" mass="50931">MSRPFPLVRPVRQSATPARNPLDRPPTDAVPGGAPACARPAREAAWRPRPEGPVQGPTVGGVSSSPTWRAVTRSPVSFLTSAAPWRSLAYVASSGLLGFLSLVVLGGVVVCGLLLSVLGIGLVMLAGSALLGIPLAALERRRLRLLEGPHTDRPASPHGAVARPGLWPWLTTRLREPATWREFSYAMVFAVLLSLVDLALLTMAGLLVALIVAPVHVALASAQPEALVLTGIGIAALPVAAYVLAAAAAAQSWFVRLMLAPREGEQTDRVVELTRSRARMADAFEAERRRIERDLHDGAQQHLVALVMTLGLAELEFGAEGPAAGKGGELVSRARREAKQALDELRDLIRGIHPQVLTDHGIAAAVSEVAVRCRVPVAVDVELAGRLPAQIEATAYFFISEALTNVVKHSGAANATVQGRLAAGRLSVTVTDDGAGGARLRDGGGLQGLADRVAVVDGRLTLSSPRGGPTALSLEIPCQHSHSVSS</sequence>
<dbReference type="GO" id="GO:0046983">
    <property type="term" value="F:protein dimerization activity"/>
    <property type="evidence" value="ECO:0007669"/>
    <property type="project" value="InterPro"/>
</dbReference>
<keyword evidence="3" id="KW-0597">Phosphoprotein</keyword>
<comment type="catalytic activity">
    <reaction evidence="1">
        <text>ATP + protein L-histidine = ADP + protein N-phospho-L-histidine.</text>
        <dbReference type="EC" id="2.7.13.3"/>
    </reaction>
</comment>
<comment type="caution">
    <text evidence="13">The sequence shown here is derived from an EMBL/GenBank/DDBJ whole genome shotgun (WGS) entry which is preliminary data.</text>
</comment>
<keyword evidence="4" id="KW-0808">Transferase</keyword>
<accession>A0A640SJ74</accession>
<dbReference type="PANTHER" id="PTHR24421:SF10">
    <property type="entry name" value="NITRATE_NITRITE SENSOR PROTEIN NARQ"/>
    <property type="match status" value="1"/>
</dbReference>
<keyword evidence="6 13" id="KW-0418">Kinase</keyword>
<evidence type="ECO:0000256" key="9">
    <source>
        <dbReference type="SAM" id="MobiDB-lite"/>
    </source>
</evidence>
<evidence type="ECO:0000256" key="10">
    <source>
        <dbReference type="SAM" id="Phobius"/>
    </source>
</evidence>
<dbReference type="AlphaFoldDB" id="A0A640SJ74"/>
<feature type="transmembrane region" description="Helical" evidence="10">
    <location>
        <begin position="183"/>
        <end position="214"/>
    </location>
</feature>
<dbReference type="OrthoDB" id="4198152at2"/>
<feature type="transmembrane region" description="Helical" evidence="10">
    <location>
        <begin position="226"/>
        <end position="250"/>
    </location>
</feature>
<dbReference type="GO" id="GO:0016020">
    <property type="term" value="C:membrane"/>
    <property type="evidence" value="ECO:0007669"/>
    <property type="project" value="InterPro"/>
</dbReference>
<dbReference type="Gene3D" id="3.30.565.10">
    <property type="entry name" value="Histidine kinase-like ATPase, C-terminal domain"/>
    <property type="match status" value="1"/>
</dbReference>
<keyword evidence="10" id="KW-1133">Transmembrane helix</keyword>
<keyword evidence="10" id="KW-0812">Transmembrane</keyword>
<dbReference type="GO" id="GO:0005524">
    <property type="term" value="F:ATP binding"/>
    <property type="evidence" value="ECO:0007669"/>
    <property type="project" value="UniProtKB-KW"/>
</dbReference>
<keyword evidence="7" id="KW-0067">ATP-binding</keyword>
<dbReference type="InterPro" id="IPR011712">
    <property type="entry name" value="Sig_transdc_His_kin_sub3_dim/P"/>
</dbReference>